<evidence type="ECO:0000256" key="11">
    <source>
        <dbReference type="ARBA" id="ARBA00022989"/>
    </source>
</evidence>
<feature type="compositionally biased region" description="Gly residues" evidence="14">
    <location>
        <begin position="203"/>
        <end position="212"/>
    </location>
</feature>
<comment type="catalytic activity">
    <reaction evidence="1">
        <text>S-ubiquitinyl-[E2 ubiquitin-conjugating enzyme]-L-cysteine + [acceptor protein]-L-lysine = [E2 ubiquitin-conjugating enzyme]-L-cysteine + N(6)-ubiquitinyl-[acceptor protein]-L-lysine.</text>
        <dbReference type="EC" id="2.3.2.27"/>
    </reaction>
</comment>
<evidence type="ECO:0000259" key="17">
    <source>
        <dbReference type="PROSITE" id="PS51292"/>
    </source>
</evidence>
<dbReference type="InterPro" id="IPR013083">
    <property type="entry name" value="Znf_RING/FYVE/PHD"/>
</dbReference>
<keyword evidence="10" id="KW-0862">Zinc</keyword>
<evidence type="ECO:0000256" key="15">
    <source>
        <dbReference type="SAM" id="Phobius"/>
    </source>
</evidence>
<dbReference type="InterPro" id="IPR001841">
    <property type="entry name" value="Znf_RING"/>
</dbReference>
<keyword evidence="12 15" id="KW-0472">Membrane</keyword>
<evidence type="ECO:0000256" key="12">
    <source>
        <dbReference type="ARBA" id="ARBA00023136"/>
    </source>
</evidence>
<evidence type="ECO:0000256" key="2">
    <source>
        <dbReference type="ARBA" id="ARBA00004141"/>
    </source>
</evidence>
<dbReference type="PANTHER" id="PTHR13145:SF0">
    <property type="entry name" value="E3 UBIQUITIN-PROTEIN LIGASE MARCHF6"/>
    <property type="match status" value="1"/>
</dbReference>
<organism evidence="18">
    <name type="scientific">Mantoniella antarctica</name>
    <dbReference type="NCBI Taxonomy" id="81844"/>
    <lineage>
        <taxon>Eukaryota</taxon>
        <taxon>Viridiplantae</taxon>
        <taxon>Chlorophyta</taxon>
        <taxon>Mamiellophyceae</taxon>
        <taxon>Mamiellales</taxon>
        <taxon>Mamiellaceae</taxon>
        <taxon>Mantoniella</taxon>
    </lineage>
</organism>
<evidence type="ECO:0000256" key="6">
    <source>
        <dbReference type="ARBA" id="ARBA00022692"/>
    </source>
</evidence>
<evidence type="ECO:0000259" key="16">
    <source>
        <dbReference type="PROSITE" id="PS50089"/>
    </source>
</evidence>
<dbReference type="InterPro" id="IPR011016">
    <property type="entry name" value="Znf_RING-CH"/>
</dbReference>
<dbReference type="EC" id="2.3.2.27" evidence="4"/>
<feature type="transmembrane region" description="Helical" evidence="15">
    <location>
        <begin position="154"/>
        <end position="177"/>
    </location>
</feature>
<evidence type="ECO:0000256" key="1">
    <source>
        <dbReference type="ARBA" id="ARBA00000900"/>
    </source>
</evidence>
<feature type="domain" description="RING-type" evidence="16">
    <location>
        <begin position="26"/>
        <end position="73"/>
    </location>
</feature>
<comment type="subcellular location">
    <subcellularLocation>
        <location evidence="2">Membrane</location>
        <topology evidence="2">Multi-pass membrane protein</topology>
    </subcellularLocation>
</comment>
<dbReference type="GO" id="GO:0036503">
    <property type="term" value="P:ERAD pathway"/>
    <property type="evidence" value="ECO:0007669"/>
    <property type="project" value="TreeGrafter"/>
</dbReference>
<gene>
    <name evidence="18" type="ORF">MANT1106_LOCUS3455</name>
</gene>
<evidence type="ECO:0000256" key="14">
    <source>
        <dbReference type="SAM" id="MobiDB-lite"/>
    </source>
</evidence>
<feature type="compositionally biased region" description="Low complexity" evidence="14">
    <location>
        <begin position="213"/>
        <end position="225"/>
    </location>
</feature>
<keyword evidence="7" id="KW-0479">Metal-binding</keyword>
<evidence type="ECO:0000256" key="8">
    <source>
        <dbReference type="ARBA" id="ARBA00022771"/>
    </source>
</evidence>
<dbReference type="PROSITE" id="PS50089">
    <property type="entry name" value="ZF_RING_2"/>
    <property type="match status" value="1"/>
</dbReference>
<evidence type="ECO:0000256" key="10">
    <source>
        <dbReference type="ARBA" id="ARBA00022833"/>
    </source>
</evidence>
<feature type="transmembrane region" description="Helical" evidence="15">
    <location>
        <begin position="109"/>
        <end position="134"/>
    </location>
</feature>
<name>A0A7S0X453_9CHLO</name>
<keyword evidence="11 15" id="KW-1133">Transmembrane helix</keyword>
<feature type="region of interest" description="Disordered" evidence="14">
    <location>
        <begin position="198"/>
        <end position="248"/>
    </location>
</feature>
<dbReference type="SMART" id="SM00744">
    <property type="entry name" value="RINGv"/>
    <property type="match status" value="1"/>
</dbReference>
<evidence type="ECO:0000256" key="5">
    <source>
        <dbReference type="ARBA" id="ARBA00022679"/>
    </source>
</evidence>
<dbReference type="GO" id="GO:0005789">
    <property type="term" value="C:endoplasmic reticulum membrane"/>
    <property type="evidence" value="ECO:0007669"/>
    <property type="project" value="TreeGrafter"/>
</dbReference>
<dbReference type="PROSITE" id="PS51292">
    <property type="entry name" value="ZF_RING_CH"/>
    <property type="match status" value="1"/>
</dbReference>
<dbReference type="GO" id="GO:0061630">
    <property type="term" value="F:ubiquitin protein ligase activity"/>
    <property type="evidence" value="ECO:0007669"/>
    <property type="project" value="UniProtKB-EC"/>
</dbReference>
<dbReference type="GO" id="GO:0008270">
    <property type="term" value="F:zinc ion binding"/>
    <property type="evidence" value="ECO:0007669"/>
    <property type="project" value="UniProtKB-KW"/>
</dbReference>
<evidence type="ECO:0000256" key="4">
    <source>
        <dbReference type="ARBA" id="ARBA00012483"/>
    </source>
</evidence>
<protein>
    <recommendedName>
        <fullName evidence="4">RING-type E3 ubiquitin transferase</fullName>
        <ecNumber evidence="4">2.3.2.27</ecNumber>
    </recommendedName>
</protein>
<keyword evidence="9" id="KW-0833">Ubl conjugation pathway</keyword>
<comment type="pathway">
    <text evidence="3">Protein modification; protein ubiquitination.</text>
</comment>
<evidence type="ECO:0000256" key="3">
    <source>
        <dbReference type="ARBA" id="ARBA00004906"/>
    </source>
</evidence>
<evidence type="ECO:0000256" key="13">
    <source>
        <dbReference type="PROSITE-ProRule" id="PRU00175"/>
    </source>
</evidence>
<proteinExistence type="predicted"/>
<dbReference type="Gene3D" id="3.30.40.10">
    <property type="entry name" value="Zinc/RING finger domain, C3HC4 (zinc finger)"/>
    <property type="match status" value="1"/>
</dbReference>
<keyword evidence="6 15" id="KW-0812">Transmembrane</keyword>
<dbReference type="SUPFAM" id="SSF57850">
    <property type="entry name" value="RING/U-box"/>
    <property type="match status" value="1"/>
</dbReference>
<keyword evidence="8 13" id="KW-0863">Zinc-finger</keyword>
<keyword evidence="5" id="KW-0808">Transferase</keyword>
<dbReference type="PANTHER" id="PTHR13145">
    <property type="entry name" value="SSM4 PROTEIN"/>
    <property type="match status" value="1"/>
</dbReference>
<dbReference type="EMBL" id="HBFC01006160">
    <property type="protein sequence ID" value="CAD8700773.1"/>
    <property type="molecule type" value="Transcribed_RNA"/>
</dbReference>
<dbReference type="AlphaFoldDB" id="A0A7S0X453"/>
<evidence type="ECO:0000256" key="7">
    <source>
        <dbReference type="ARBA" id="ARBA00022723"/>
    </source>
</evidence>
<evidence type="ECO:0000256" key="9">
    <source>
        <dbReference type="ARBA" id="ARBA00022786"/>
    </source>
</evidence>
<dbReference type="CDD" id="cd16495">
    <property type="entry name" value="RING_CH-C4HC3_MARCH"/>
    <property type="match status" value="1"/>
</dbReference>
<reference evidence="18" key="1">
    <citation type="submission" date="2021-01" db="EMBL/GenBank/DDBJ databases">
        <authorList>
            <person name="Corre E."/>
            <person name="Pelletier E."/>
            <person name="Niang G."/>
            <person name="Scheremetjew M."/>
            <person name="Finn R."/>
            <person name="Kale V."/>
            <person name="Holt S."/>
            <person name="Cochrane G."/>
            <person name="Meng A."/>
            <person name="Brown T."/>
            <person name="Cohen L."/>
        </authorList>
    </citation>
    <scope>NUCLEOTIDE SEQUENCE</scope>
    <source>
        <strain evidence="18">SL-175</strain>
    </source>
</reference>
<feature type="domain" description="RING-CH-type" evidence="17">
    <location>
        <begin position="18"/>
        <end position="79"/>
    </location>
</feature>
<evidence type="ECO:0000313" key="18">
    <source>
        <dbReference type="EMBL" id="CAD8700773.1"/>
    </source>
</evidence>
<sequence>MQHPPEPGARADAEEEDERRRHLPCCRICLVAEEDHTRLSCPCGCKGTQQFVHEACLFSWIDQSTATRCAVCKMSYVVSPVYAADAPSSLPVGDVIRGLVGRLMRGALLLGRLVLVSITWFVVVPMVTASFWRLAFARSLRQACVQIVSRLRPVLVVLDCINGCFLSLSVVFFLTGISTLRAHIKHLLVVEAGDRDLDEDRGGGAGRGGADGEGAADPAGAEGVAVHGGGPQDAGDDEDDDEDDPFRDELNAMDDLTLEDLIGLRGPLHRLWEHAATLAASNGLSFWWLRSFPSTSGTRCCGCCAQGRSSTRQHQW</sequence>
<feature type="compositionally biased region" description="Acidic residues" evidence="14">
    <location>
        <begin position="234"/>
        <end position="246"/>
    </location>
</feature>
<accession>A0A7S0X453</accession>
<dbReference type="Pfam" id="PF12906">
    <property type="entry name" value="RINGv"/>
    <property type="match status" value="1"/>
</dbReference>